<keyword evidence="3" id="KW-0472">Membrane</keyword>
<feature type="domain" description="J" evidence="4">
    <location>
        <begin position="6"/>
        <end position="70"/>
    </location>
</feature>
<dbReference type="Proteomes" id="UP000294355">
    <property type="component" value="Chromosome"/>
</dbReference>
<dbReference type="SUPFAM" id="SSF46565">
    <property type="entry name" value="Chaperone J-domain"/>
    <property type="match status" value="1"/>
</dbReference>
<keyword evidence="3" id="KW-1133">Transmembrane helix</keyword>
<dbReference type="PANTHER" id="PTHR24074">
    <property type="entry name" value="CO-CHAPERONE PROTEIN DJLA"/>
    <property type="match status" value="1"/>
</dbReference>
<dbReference type="Gene3D" id="1.10.287.110">
    <property type="entry name" value="DnaJ domain"/>
    <property type="match status" value="1"/>
</dbReference>
<dbReference type="PROSITE" id="PS50076">
    <property type="entry name" value="DNAJ_2"/>
    <property type="match status" value="1"/>
</dbReference>
<dbReference type="InterPro" id="IPR036869">
    <property type="entry name" value="J_dom_sf"/>
</dbReference>
<evidence type="ECO:0000313" key="6">
    <source>
        <dbReference type="Proteomes" id="UP000294355"/>
    </source>
</evidence>
<feature type="compositionally biased region" description="Basic and acidic residues" evidence="2">
    <location>
        <begin position="79"/>
        <end position="94"/>
    </location>
</feature>
<dbReference type="PRINTS" id="PR00625">
    <property type="entry name" value="JDOMAIN"/>
</dbReference>
<feature type="compositionally biased region" description="Basic and acidic residues" evidence="2">
    <location>
        <begin position="100"/>
        <end position="116"/>
    </location>
</feature>
<organism evidence="5 6">
    <name type="scientific">Acinetobacter calcoaceticus</name>
    <dbReference type="NCBI Taxonomy" id="471"/>
    <lineage>
        <taxon>Bacteria</taxon>
        <taxon>Pseudomonadati</taxon>
        <taxon>Pseudomonadota</taxon>
        <taxon>Gammaproteobacteria</taxon>
        <taxon>Moraxellales</taxon>
        <taxon>Moraxellaceae</taxon>
        <taxon>Acinetobacter</taxon>
        <taxon>Acinetobacter calcoaceticus/baumannii complex</taxon>
    </lineage>
</organism>
<dbReference type="SMART" id="SM00271">
    <property type="entry name" value="DnaJ"/>
    <property type="match status" value="1"/>
</dbReference>
<gene>
    <name evidence="5" type="primary">dnaJ_2</name>
    <name evidence="5" type="ORF">AC2117_02351</name>
</gene>
<name>A0A446ZL85_ACICA</name>
<reference evidence="5 6" key="1">
    <citation type="submission" date="2018-08" db="EMBL/GenBank/DDBJ databases">
        <authorList>
            <person name="Gonzaga-Molto A."/>
        </authorList>
    </citation>
    <scope>NUCLEOTIDE SEQUENCE [LARGE SCALE GENOMIC DNA]</scope>
    <source>
        <strain evidence="5">Acinetobacter calcoaceticus str. 2117</strain>
    </source>
</reference>
<dbReference type="OrthoDB" id="6712325at2"/>
<accession>A0A446ZL85</accession>
<dbReference type="InterPro" id="IPR001623">
    <property type="entry name" value="DnaJ_domain"/>
</dbReference>
<dbReference type="RefSeq" id="WP_133974312.1">
    <property type="nucleotide sequence ID" value="NZ_LS999521.1"/>
</dbReference>
<evidence type="ECO:0000259" key="4">
    <source>
        <dbReference type="PROSITE" id="PS50076"/>
    </source>
</evidence>
<dbReference type="InterPro" id="IPR050817">
    <property type="entry name" value="DjlA_DnaK_co-chaperone"/>
</dbReference>
<dbReference type="Pfam" id="PF00226">
    <property type="entry name" value="DnaJ"/>
    <property type="match status" value="1"/>
</dbReference>
<feature type="region of interest" description="Disordered" evidence="2">
    <location>
        <begin position="349"/>
        <end position="378"/>
    </location>
</feature>
<evidence type="ECO:0000256" key="2">
    <source>
        <dbReference type="SAM" id="MobiDB-lite"/>
    </source>
</evidence>
<dbReference type="EMBL" id="LS999521">
    <property type="protein sequence ID" value="VAX45161.1"/>
    <property type="molecule type" value="Genomic_DNA"/>
</dbReference>
<evidence type="ECO:0000256" key="1">
    <source>
        <dbReference type="ARBA" id="ARBA00023186"/>
    </source>
</evidence>
<sequence length="378" mass="43646">MNTFINYYEILHVSQDAPVEIIRLAYKGLAQKYHPDRYQGNDANGKMQLINEAFEVLTNENKRKEFDLKLNSFNQRKQKERDFQEYQKRKKYEDFQQQEKNSRNFSKNDDDKDRSQKEAKAFNVNININISKGLYIFKPFLSLYNMIKRNSKKIIISLSILGVGIIFISTILSIYENTRYSENIVTEGPLPAEQADETVNTLYASTSESASTPELVNTTNEQSKVIPSRPDLMYKAVQSVINIQEESGIIGVVKEIHDCYIDKKEDRLYCLFLDLTARMLDLGASQTMGIIRDDYLMDERVLSRINNNYYIPNSIDSSTATEHLQNVNAELAEILKAKYQQKVNEMNSTDKLNKSVEEELSEINNDEVKPDQSSSNLI</sequence>
<keyword evidence="1" id="KW-0143">Chaperone</keyword>
<dbReference type="AlphaFoldDB" id="A0A446ZL85"/>
<keyword evidence="3" id="KW-0812">Transmembrane</keyword>
<evidence type="ECO:0000256" key="3">
    <source>
        <dbReference type="SAM" id="Phobius"/>
    </source>
</evidence>
<dbReference type="CDD" id="cd06257">
    <property type="entry name" value="DnaJ"/>
    <property type="match status" value="1"/>
</dbReference>
<proteinExistence type="predicted"/>
<evidence type="ECO:0000313" key="5">
    <source>
        <dbReference type="EMBL" id="VAX45161.1"/>
    </source>
</evidence>
<feature type="region of interest" description="Disordered" evidence="2">
    <location>
        <begin position="79"/>
        <end position="116"/>
    </location>
</feature>
<protein>
    <submittedName>
        <fullName evidence="5">Heat shock protein J</fullName>
    </submittedName>
</protein>
<feature type="transmembrane region" description="Helical" evidence="3">
    <location>
        <begin position="154"/>
        <end position="175"/>
    </location>
</feature>
<keyword evidence="5" id="KW-0346">Stress response</keyword>